<name>A0A0S1S2Q0_9CAUD</name>
<sequence>MTTILNTLELIPHNKVSYDFPNVRGDLERLYLDAVYALGGVEFSTDETDERTFNQAKASVESVLDDLKQYATGSEVEGLLDYAKDTERAFVERGEYVLNAMRRMNKFSKDILDIDNTWNREDIANGVAWIAEQLGEMFDGGSHIRYMMQNRGWRDLYLDYLVNLVGNPVVEVLAHYSSAHDLVYGVDGRIKISDNTVTLMNGPTSLVLSPIPGDMRIVYTVPGKTERFLISVLSTFFIDICNPTPDEVQMYEISTGTTYDIIKWKDIFNPR</sequence>
<proteinExistence type="predicted"/>
<dbReference type="GeneID" id="26523175"/>
<reference evidence="1 2" key="1">
    <citation type="submission" date="2015-10" db="EMBL/GenBank/DDBJ databases">
        <title>Complete genome sequence of Klebsiella pneumoniae bacteriophage vB_KpnM_KB57.</title>
        <authorList>
            <person name="Volozhantsev N.V."/>
            <person name="Popova A.V."/>
            <person name="Krasilnikova V.M."/>
            <person name="Bogun A.G."/>
        </authorList>
    </citation>
    <scope>NUCLEOTIDE SEQUENCE [LARGE SCALE GENOMIC DNA]</scope>
</reference>
<dbReference type="Proteomes" id="UP000203990">
    <property type="component" value="Segment"/>
</dbReference>
<dbReference type="EMBL" id="KT934943">
    <property type="protein sequence ID" value="ALM02596.1"/>
    <property type="molecule type" value="Genomic_DNA"/>
</dbReference>
<keyword evidence="2" id="KW-1185">Reference proteome</keyword>
<dbReference type="OrthoDB" id="13989at10239"/>
<dbReference type="RefSeq" id="YP_009187822.1">
    <property type="nucleotide sequence ID" value="NC_028659.1"/>
</dbReference>
<gene>
    <name evidence="1" type="ORF">KB57_209</name>
</gene>
<protein>
    <submittedName>
        <fullName evidence="1">Uncharacterized protein</fullName>
    </submittedName>
</protein>
<organism evidence="1 2">
    <name type="scientific">Klebsiella phage vB_KpnM_KB57</name>
    <dbReference type="NCBI Taxonomy" id="1719140"/>
    <lineage>
        <taxon>Viruses</taxon>
        <taxon>Duplodnaviria</taxon>
        <taxon>Heunggongvirae</taxon>
        <taxon>Uroviricota</taxon>
        <taxon>Caudoviricetes</taxon>
        <taxon>Vequintavirinae</taxon>
        <taxon>Mydovirus</taxon>
        <taxon>Mydovirus KB57</taxon>
    </lineage>
</organism>
<accession>A0A0S1S2Q0</accession>
<evidence type="ECO:0000313" key="2">
    <source>
        <dbReference type="Proteomes" id="UP000203990"/>
    </source>
</evidence>
<dbReference type="KEGG" id="vg:26523175"/>
<evidence type="ECO:0000313" key="1">
    <source>
        <dbReference type="EMBL" id="ALM02596.1"/>
    </source>
</evidence>